<dbReference type="EMBL" id="JACEIB010000006">
    <property type="protein sequence ID" value="MBA2934550.1"/>
    <property type="molecule type" value="Genomic_DNA"/>
</dbReference>
<evidence type="ECO:0000313" key="3">
    <source>
        <dbReference type="Proteomes" id="UP000570166"/>
    </source>
</evidence>
<dbReference type="Proteomes" id="UP000570166">
    <property type="component" value="Unassembled WGS sequence"/>
</dbReference>
<keyword evidence="1" id="KW-0472">Membrane</keyword>
<keyword evidence="1" id="KW-0812">Transmembrane</keyword>
<evidence type="ECO:0000256" key="1">
    <source>
        <dbReference type="SAM" id="Phobius"/>
    </source>
</evidence>
<reference evidence="2 3" key="1">
    <citation type="submission" date="2020-07" db="EMBL/GenBank/DDBJ databases">
        <authorList>
            <person name="Sun Q."/>
        </authorList>
    </citation>
    <scope>NUCLEOTIDE SEQUENCE [LARGE SCALE GENOMIC DNA]</scope>
    <source>
        <strain evidence="2 3">CGMCC 1.13654</strain>
    </source>
</reference>
<protein>
    <submittedName>
        <fullName evidence="2">Uncharacterized protein</fullName>
    </submittedName>
</protein>
<keyword evidence="3" id="KW-1185">Reference proteome</keyword>
<accession>A0A838L6J2</accession>
<feature type="transmembrane region" description="Helical" evidence="1">
    <location>
        <begin position="41"/>
        <end position="62"/>
    </location>
</feature>
<dbReference type="AlphaFoldDB" id="A0A838L6J2"/>
<feature type="transmembrane region" description="Helical" evidence="1">
    <location>
        <begin position="16"/>
        <end position="35"/>
    </location>
</feature>
<sequence length="72" mass="8092">MRHWSKFSRSAKIKTAGYLISVVSVVLLAIVSWKNAQKDPVLAVCLFGGAMTSMLGMGLRWWSYEIEEGEKK</sequence>
<gene>
    <name evidence="2" type="ORF">HZF05_10630</name>
</gene>
<evidence type="ECO:0000313" key="2">
    <source>
        <dbReference type="EMBL" id="MBA2934550.1"/>
    </source>
</evidence>
<organism evidence="2 3">
    <name type="scientific">Sphingomonas chungangi</name>
    <dbReference type="NCBI Taxonomy" id="2683589"/>
    <lineage>
        <taxon>Bacteria</taxon>
        <taxon>Pseudomonadati</taxon>
        <taxon>Pseudomonadota</taxon>
        <taxon>Alphaproteobacteria</taxon>
        <taxon>Sphingomonadales</taxon>
        <taxon>Sphingomonadaceae</taxon>
        <taxon>Sphingomonas</taxon>
    </lineage>
</organism>
<keyword evidence="1" id="KW-1133">Transmembrane helix</keyword>
<name>A0A838L6J2_9SPHN</name>
<comment type="caution">
    <text evidence="2">The sequence shown here is derived from an EMBL/GenBank/DDBJ whole genome shotgun (WGS) entry which is preliminary data.</text>
</comment>
<dbReference type="RefSeq" id="WP_160366021.1">
    <property type="nucleotide sequence ID" value="NZ_JACEIB010000006.1"/>
</dbReference>
<proteinExistence type="predicted"/>